<dbReference type="Proteomes" id="UP001180551">
    <property type="component" value="Unassembled WGS sequence"/>
</dbReference>
<dbReference type="EMBL" id="JAVRFE010000064">
    <property type="protein sequence ID" value="MDT0460445.1"/>
    <property type="molecule type" value="Genomic_DNA"/>
</dbReference>
<keyword evidence="2" id="KW-0444">Lipid biosynthesis</keyword>
<dbReference type="GO" id="GO:0016746">
    <property type="term" value="F:acyltransferase activity"/>
    <property type="evidence" value="ECO:0007669"/>
    <property type="project" value="UniProtKB-KW"/>
</dbReference>
<evidence type="ECO:0000259" key="7">
    <source>
        <dbReference type="SMART" id="SM00563"/>
    </source>
</evidence>
<sequence>MNGPWDVWSDCTPDCAAHALPRVPAARIARRGAAFARGVRRALTDGERMADPVRLRAHAGALLDALGVRVEGAAALTAGDRGGDGDGSGSSGSGTRPGLGTTSGPGPGTANGPGLGTANGPGPGTLIVVNHISWLDILALLAVEPVTLLAKREVGTWPVVGGLARRAGTHFIDRTSPRRLRHTVREVSELLGSGRSVAVFPQATTWCTADRGSFRRATFQAALDAGAPVRPVTLHYTQQGLPTTVAAFCGEDTFAASLRRVLAARALTVRVTAHPVLHAADGLWDRRELADRAARAVLGGRPEPGAVAVPEPGVAALPAFPVPAFPVPEVPVPAGPATPETPARV</sequence>
<proteinExistence type="predicted"/>
<dbReference type="SMART" id="SM00563">
    <property type="entry name" value="PlsC"/>
    <property type="match status" value="1"/>
</dbReference>
<keyword evidence="9" id="KW-1185">Reference proteome</keyword>
<evidence type="ECO:0000256" key="2">
    <source>
        <dbReference type="ARBA" id="ARBA00022516"/>
    </source>
</evidence>
<keyword evidence="5 8" id="KW-0012">Acyltransferase</keyword>
<evidence type="ECO:0000256" key="4">
    <source>
        <dbReference type="ARBA" id="ARBA00023098"/>
    </source>
</evidence>
<protein>
    <submittedName>
        <fullName evidence="8">Lysophospholipid acyltransferase family protein</fullName>
    </submittedName>
</protein>
<dbReference type="PANTHER" id="PTHR10434:SF64">
    <property type="entry name" value="1-ACYL-SN-GLYCEROL-3-PHOSPHATE ACYLTRANSFERASE-RELATED"/>
    <property type="match status" value="1"/>
</dbReference>
<dbReference type="InterPro" id="IPR002123">
    <property type="entry name" value="Plipid/glycerol_acylTrfase"/>
</dbReference>
<feature type="compositionally biased region" description="Gly residues" evidence="6">
    <location>
        <begin position="85"/>
        <end position="118"/>
    </location>
</feature>
<accession>A0ABU2THN9</accession>
<evidence type="ECO:0000256" key="1">
    <source>
        <dbReference type="ARBA" id="ARBA00005189"/>
    </source>
</evidence>
<feature type="domain" description="Phospholipid/glycerol acyltransferase" evidence="7">
    <location>
        <begin position="125"/>
        <end position="237"/>
    </location>
</feature>
<gene>
    <name evidence="8" type="ORF">RM550_32790</name>
</gene>
<organism evidence="8 9">
    <name type="scientific">Streptomyces mooreae</name>
    <dbReference type="NCBI Taxonomy" id="3075523"/>
    <lineage>
        <taxon>Bacteria</taxon>
        <taxon>Bacillati</taxon>
        <taxon>Actinomycetota</taxon>
        <taxon>Actinomycetes</taxon>
        <taxon>Kitasatosporales</taxon>
        <taxon>Streptomycetaceae</taxon>
        <taxon>Streptomyces</taxon>
    </lineage>
</organism>
<dbReference type="RefSeq" id="WP_311627384.1">
    <property type="nucleotide sequence ID" value="NZ_JAVRFE010000064.1"/>
</dbReference>
<evidence type="ECO:0000256" key="3">
    <source>
        <dbReference type="ARBA" id="ARBA00022679"/>
    </source>
</evidence>
<evidence type="ECO:0000313" key="9">
    <source>
        <dbReference type="Proteomes" id="UP001180551"/>
    </source>
</evidence>
<comment type="caution">
    <text evidence="8">The sequence shown here is derived from an EMBL/GenBank/DDBJ whole genome shotgun (WGS) entry which is preliminary data.</text>
</comment>
<keyword evidence="4" id="KW-0443">Lipid metabolism</keyword>
<evidence type="ECO:0000256" key="5">
    <source>
        <dbReference type="ARBA" id="ARBA00023315"/>
    </source>
</evidence>
<name>A0ABU2THN9_9ACTN</name>
<evidence type="ECO:0000313" key="8">
    <source>
        <dbReference type="EMBL" id="MDT0460445.1"/>
    </source>
</evidence>
<reference evidence="8" key="1">
    <citation type="submission" date="2024-05" db="EMBL/GenBank/DDBJ databases">
        <title>30 novel species of actinomycetes from the DSMZ collection.</title>
        <authorList>
            <person name="Nouioui I."/>
        </authorList>
    </citation>
    <scope>NUCLEOTIDE SEQUENCE</scope>
    <source>
        <strain evidence="8">DSM 41527</strain>
    </source>
</reference>
<keyword evidence="3" id="KW-0808">Transferase</keyword>
<dbReference type="SUPFAM" id="SSF69593">
    <property type="entry name" value="Glycerol-3-phosphate (1)-acyltransferase"/>
    <property type="match status" value="1"/>
</dbReference>
<evidence type="ECO:0000256" key="6">
    <source>
        <dbReference type="SAM" id="MobiDB-lite"/>
    </source>
</evidence>
<dbReference type="PANTHER" id="PTHR10434">
    <property type="entry name" value="1-ACYL-SN-GLYCEROL-3-PHOSPHATE ACYLTRANSFERASE"/>
    <property type="match status" value="1"/>
</dbReference>
<dbReference type="CDD" id="cd07989">
    <property type="entry name" value="LPLAT_AGPAT-like"/>
    <property type="match status" value="1"/>
</dbReference>
<comment type="pathway">
    <text evidence="1">Lipid metabolism.</text>
</comment>
<feature type="region of interest" description="Disordered" evidence="6">
    <location>
        <begin position="77"/>
        <end position="118"/>
    </location>
</feature>
<dbReference type="Pfam" id="PF01553">
    <property type="entry name" value="Acyltransferase"/>
    <property type="match status" value="1"/>
</dbReference>